<feature type="compositionally biased region" description="Basic and acidic residues" evidence="1">
    <location>
        <begin position="32"/>
        <end position="55"/>
    </location>
</feature>
<evidence type="ECO:0000256" key="1">
    <source>
        <dbReference type="SAM" id="MobiDB-lite"/>
    </source>
</evidence>
<reference evidence="3" key="1">
    <citation type="journal article" date="2019" name="Int. J. Syst. Evol. Microbiol.">
        <title>The Global Catalogue of Microorganisms (GCM) 10K type strain sequencing project: providing services to taxonomists for standard genome sequencing and annotation.</title>
        <authorList>
            <consortium name="The Broad Institute Genomics Platform"/>
            <consortium name="The Broad Institute Genome Sequencing Center for Infectious Disease"/>
            <person name="Wu L."/>
            <person name="Ma J."/>
        </authorList>
    </citation>
    <scope>NUCLEOTIDE SEQUENCE [LARGE SCALE GENOMIC DNA]</scope>
    <source>
        <strain evidence="3">CCM 2767</strain>
    </source>
</reference>
<dbReference type="AlphaFoldDB" id="A0A8J3AMS0"/>
<keyword evidence="3" id="KW-1185">Reference proteome</keyword>
<organism evidence="2 3">
    <name type="scientific">Oxalicibacterium faecigallinarum</name>
    <dbReference type="NCBI Taxonomy" id="573741"/>
    <lineage>
        <taxon>Bacteria</taxon>
        <taxon>Pseudomonadati</taxon>
        <taxon>Pseudomonadota</taxon>
        <taxon>Betaproteobacteria</taxon>
        <taxon>Burkholderiales</taxon>
        <taxon>Oxalobacteraceae</taxon>
        <taxon>Oxalicibacterium</taxon>
    </lineage>
</organism>
<evidence type="ECO:0000313" key="2">
    <source>
        <dbReference type="EMBL" id="GGI17398.1"/>
    </source>
</evidence>
<feature type="region of interest" description="Disordered" evidence="1">
    <location>
        <begin position="1"/>
        <end position="55"/>
    </location>
</feature>
<dbReference type="Proteomes" id="UP000642180">
    <property type="component" value="Unassembled WGS sequence"/>
</dbReference>
<name>A0A8J3AMS0_9BURK</name>
<comment type="caution">
    <text evidence="2">The sequence shown here is derived from an EMBL/GenBank/DDBJ whole genome shotgun (WGS) entry which is preliminary data.</text>
</comment>
<dbReference type="EMBL" id="BMDI01000001">
    <property type="protein sequence ID" value="GGI17398.1"/>
    <property type="molecule type" value="Genomic_DNA"/>
</dbReference>
<gene>
    <name evidence="2" type="ORF">GCM10008066_08780</name>
</gene>
<evidence type="ECO:0000313" key="3">
    <source>
        <dbReference type="Proteomes" id="UP000642180"/>
    </source>
</evidence>
<proteinExistence type="predicted"/>
<dbReference type="RefSeq" id="WP_188380047.1">
    <property type="nucleotide sequence ID" value="NZ_BMDI01000001.1"/>
</dbReference>
<sequence>MAKENDKLVPAKPANPTTPGHAKDPRWIAGDRIAKDNEEKLGKDDLDDKDEKIGG</sequence>
<accession>A0A8J3AMS0</accession>
<protein>
    <submittedName>
        <fullName evidence="2">Uncharacterized protein</fullName>
    </submittedName>
</protein>